<name>A0A0B8ZS25_9SPHN</name>
<dbReference type="InterPro" id="IPR006139">
    <property type="entry name" value="D-isomer_2_OHA_DH_cat_dom"/>
</dbReference>
<dbReference type="PANTHER" id="PTHR43333:SF1">
    <property type="entry name" value="D-ISOMER SPECIFIC 2-HYDROXYACID DEHYDROGENASE NAD-BINDING DOMAIN-CONTAINING PROTEIN"/>
    <property type="match status" value="1"/>
</dbReference>
<dbReference type="Proteomes" id="UP000031338">
    <property type="component" value="Unassembled WGS sequence"/>
</dbReference>
<dbReference type="Pfam" id="PF02826">
    <property type="entry name" value="2-Hacid_dh_C"/>
    <property type="match status" value="1"/>
</dbReference>
<dbReference type="SUPFAM" id="SSF51735">
    <property type="entry name" value="NAD(P)-binding Rossmann-fold domains"/>
    <property type="match status" value="1"/>
</dbReference>
<evidence type="ECO:0000259" key="4">
    <source>
        <dbReference type="Pfam" id="PF00389"/>
    </source>
</evidence>
<protein>
    <submittedName>
        <fullName evidence="6">D-isomer specific 2-hydroxyacid dehydrogenase</fullName>
    </submittedName>
</protein>
<dbReference type="STRING" id="48936.NJ75_00702"/>
<dbReference type="SUPFAM" id="SSF52283">
    <property type="entry name" value="Formate/glycerate dehydrogenase catalytic domain-like"/>
    <property type="match status" value="1"/>
</dbReference>
<feature type="domain" description="D-isomer specific 2-hydroxyacid dehydrogenase NAD-binding" evidence="5">
    <location>
        <begin position="105"/>
        <end position="274"/>
    </location>
</feature>
<organism evidence="6 7">
    <name type="scientific">Novosphingobium subterraneum</name>
    <dbReference type="NCBI Taxonomy" id="48936"/>
    <lineage>
        <taxon>Bacteria</taxon>
        <taxon>Pseudomonadati</taxon>
        <taxon>Pseudomonadota</taxon>
        <taxon>Alphaproteobacteria</taxon>
        <taxon>Sphingomonadales</taxon>
        <taxon>Sphingomonadaceae</taxon>
        <taxon>Novosphingobium</taxon>
    </lineage>
</organism>
<dbReference type="RefSeq" id="WP_039331463.1">
    <property type="nucleotide sequence ID" value="NZ_JRVC01000002.1"/>
</dbReference>
<keyword evidence="2" id="KW-0520">NAD</keyword>
<dbReference type="PATRIC" id="fig|48936.3.peg.709"/>
<dbReference type="InterPro" id="IPR036291">
    <property type="entry name" value="NAD(P)-bd_dom_sf"/>
</dbReference>
<sequence length="312" mass="34322">MTVLVMNAVAAPLIEPHLPRWVEPRYFRSAEELFELAPEAEIGWFDLYQPGGMDKAIRLATGLKWLNSVYAGVDFFPLDVLRERGVILTNGTGINAITIAEYVVMGMLTVAKGYREVVRSQDRHEWLLDSPGKVELAGSRALILGYGAIGQRVDRMLQGFDVDVVKVRRSQGEGTLGLDEWRGQLGTFDWVILAVPATPETEGMIGKAEIAAMKPGSTLVNVARGSVVDQEALIAGLKAGRPGHAFLDVVTPEPLPAKHPLWDVPNAHITSHLSGRAQTRMFERSVTRFLENLARFRSGEPLQPQVDLSLGY</sequence>
<comment type="similarity">
    <text evidence="3">Belongs to the D-isomer specific 2-hydroxyacid dehydrogenase family.</text>
</comment>
<gene>
    <name evidence="6" type="ORF">NJ75_00702</name>
</gene>
<keyword evidence="7" id="KW-1185">Reference proteome</keyword>
<dbReference type="Pfam" id="PF00389">
    <property type="entry name" value="2-Hacid_dh"/>
    <property type="match status" value="1"/>
</dbReference>
<proteinExistence type="inferred from homology"/>
<accession>A0A0B8ZS25</accession>
<evidence type="ECO:0000313" key="7">
    <source>
        <dbReference type="Proteomes" id="UP000031338"/>
    </source>
</evidence>
<dbReference type="Gene3D" id="3.40.50.720">
    <property type="entry name" value="NAD(P)-binding Rossmann-like Domain"/>
    <property type="match status" value="2"/>
</dbReference>
<dbReference type="PANTHER" id="PTHR43333">
    <property type="entry name" value="2-HACID_DH_C DOMAIN-CONTAINING PROTEIN"/>
    <property type="match status" value="1"/>
</dbReference>
<feature type="domain" description="D-isomer specific 2-hydroxyacid dehydrogenase catalytic" evidence="4">
    <location>
        <begin position="27"/>
        <end position="304"/>
    </location>
</feature>
<comment type="caution">
    <text evidence="6">The sequence shown here is derived from an EMBL/GenBank/DDBJ whole genome shotgun (WGS) entry which is preliminary data.</text>
</comment>
<evidence type="ECO:0000256" key="1">
    <source>
        <dbReference type="ARBA" id="ARBA00023002"/>
    </source>
</evidence>
<dbReference type="AlphaFoldDB" id="A0A0B8ZS25"/>
<dbReference type="GO" id="GO:0016616">
    <property type="term" value="F:oxidoreductase activity, acting on the CH-OH group of donors, NAD or NADP as acceptor"/>
    <property type="evidence" value="ECO:0007669"/>
    <property type="project" value="InterPro"/>
</dbReference>
<keyword evidence="1 3" id="KW-0560">Oxidoreductase</keyword>
<evidence type="ECO:0000256" key="3">
    <source>
        <dbReference type="RuleBase" id="RU003719"/>
    </source>
</evidence>
<evidence type="ECO:0000256" key="2">
    <source>
        <dbReference type="ARBA" id="ARBA00023027"/>
    </source>
</evidence>
<dbReference type="InterPro" id="IPR006140">
    <property type="entry name" value="D-isomer_DH_NAD-bd"/>
</dbReference>
<dbReference type="CDD" id="cd05300">
    <property type="entry name" value="2-Hacid_dh_1"/>
    <property type="match status" value="1"/>
</dbReference>
<dbReference type="GO" id="GO:0051287">
    <property type="term" value="F:NAD binding"/>
    <property type="evidence" value="ECO:0007669"/>
    <property type="project" value="InterPro"/>
</dbReference>
<dbReference type="EMBL" id="JRVC01000002">
    <property type="protein sequence ID" value="KHS49265.1"/>
    <property type="molecule type" value="Genomic_DNA"/>
</dbReference>
<evidence type="ECO:0000313" key="6">
    <source>
        <dbReference type="EMBL" id="KHS49265.1"/>
    </source>
</evidence>
<reference evidence="6 7" key="1">
    <citation type="submission" date="2014-10" db="EMBL/GenBank/DDBJ databases">
        <title>Draft genome sequence of Novosphingobium subterraneum DSM 12447.</title>
        <authorList>
            <person name="Gan H.M."/>
            <person name="Gan H.Y."/>
            <person name="Savka M.A."/>
        </authorList>
    </citation>
    <scope>NUCLEOTIDE SEQUENCE [LARGE SCALE GENOMIC DNA]</scope>
    <source>
        <strain evidence="6 7">DSM 12447</strain>
    </source>
</reference>
<evidence type="ECO:0000259" key="5">
    <source>
        <dbReference type="Pfam" id="PF02826"/>
    </source>
</evidence>